<dbReference type="PANTHER" id="PTHR30386">
    <property type="entry name" value="MEMBRANE FUSION SUBUNIT OF EMRAB-TOLC MULTIDRUG EFFLUX PUMP"/>
    <property type="match status" value="1"/>
</dbReference>
<gene>
    <name evidence="2" type="ORF">ACFOWE_00380</name>
</gene>
<organism evidence="2 3">
    <name type="scientific">Planomonospora corallina</name>
    <dbReference type="NCBI Taxonomy" id="1806052"/>
    <lineage>
        <taxon>Bacteria</taxon>
        <taxon>Bacillati</taxon>
        <taxon>Actinomycetota</taxon>
        <taxon>Actinomycetes</taxon>
        <taxon>Streptosporangiales</taxon>
        <taxon>Streptosporangiaceae</taxon>
        <taxon>Planomonospora</taxon>
    </lineage>
</organism>
<keyword evidence="1" id="KW-1133">Transmembrane helix</keyword>
<dbReference type="InterPro" id="IPR050739">
    <property type="entry name" value="MFP"/>
</dbReference>
<keyword evidence="1" id="KW-0472">Membrane</keyword>
<feature type="transmembrane region" description="Helical" evidence="1">
    <location>
        <begin position="28"/>
        <end position="48"/>
    </location>
</feature>
<evidence type="ECO:0000313" key="2">
    <source>
        <dbReference type="EMBL" id="MFC4056738.1"/>
    </source>
</evidence>
<comment type="caution">
    <text evidence="2">The sequence shown here is derived from an EMBL/GenBank/DDBJ whole genome shotgun (WGS) entry which is preliminary data.</text>
</comment>
<dbReference type="Proteomes" id="UP001595850">
    <property type="component" value="Unassembled WGS sequence"/>
</dbReference>
<sequence length="270" mass="28760">MKFRYQALQRMREPDELDSPTLLATPRGWIAVFVVMIMMAGVLVWSFVGQLRISVTAPGVLTHPGGTALIQSHYTGLTRRVLVRPGDRVIVGQPVAELLDAEGRTRTVDSPFTGQVVGTTVSDGQVVAIGGTVATVERTDIPGDRLVAMVFVPADRAAWIAPGRPVDLSVSTAPAAAFGLLRGRVTSVGRYPLTEEALAGLVGGQLAARRYATVQAPLMVIVDLIPDADSRSGYAWSTAQGPPVQLDSQVTVSASIHLREQTPFDLVLGR</sequence>
<evidence type="ECO:0000256" key="1">
    <source>
        <dbReference type="SAM" id="Phobius"/>
    </source>
</evidence>
<dbReference type="SUPFAM" id="SSF51230">
    <property type="entry name" value="Single hybrid motif"/>
    <property type="match status" value="1"/>
</dbReference>
<name>A0ABV8I0Z4_9ACTN</name>
<dbReference type="RefSeq" id="WP_377284694.1">
    <property type="nucleotide sequence ID" value="NZ_JBHSBM010000003.1"/>
</dbReference>
<dbReference type="PRINTS" id="PR01490">
    <property type="entry name" value="RTXTOXIND"/>
</dbReference>
<evidence type="ECO:0000313" key="3">
    <source>
        <dbReference type="Proteomes" id="UP001595850"/>
    </source>
</evidence>
<dbReference type="InterPro" id="IPR011053">
    <property type="entry name" value="Single_hybrid_motif"/>
</dbReference>
<keyword evidence="3" id="KW-1185">Reference proteome</keyword>
<protein>
    <submittedName>
        <fullName evidence="2">HlyD family efflux transporter periplasmic adaptor subunit</fullName>
    </submittedName>
</protein>
<accession>A0ABV8I0Z4</accession>
<reference evidence="3" key="1">
    <citation type="journal article" date="2019" name="Int. J. Syst. Evol. Microbiol.">
        <title>The Global Catalogue of Microorganisms (GCM) 10K type strain sequencing project: providing services to taxonomists for standard genome sequencing and annotation.</title>
        <authorList>
            <consortium name="The Broad Institute Genomics Platform"/>
            <consortium name="The Broad Institute Genome Sequencing Center for Infectious Disease"/>
            <person name="Wu L."/>
            <person name="Ma J."/>
        </authorList>
    </citation>
    <scope>NUCLEOTIDE SEQUENCE [LARGE SCALE GENOMIC DNA]</scope>
    <source>
        <strain evidence="3">TBRC 4489</strain>
    </source>
</reference>
<proteinExistence type="predicted"/>
<keyword evidence="1" id="KW-0812">Transmembrane</keyword>
<dbReference type="EMBL" id="JBHSBM010000003">
    <property type="protein sequence ID" value="MFC4056738.1"/>
    <property type="molecule type" value="Genomic_DNA"/>
</dbReference>
<dbReference type="Gene3D" id="2.40.50.100">
    <property type="match status" value="1"/>
</dbReference>